<comment type="caution">
    <text evidence="2">The sequence shown here is derived from an EMBL/GenBank/DDBJ whole genome shotgun (WGS) entry which is preliminary data.</text>
</comment>
<evidence type="ECO:0000256" key="1">
    <source>
        <dbReference type="SAM" id="MobiDB-lite"/>
    </source>
</evidence>
<proteinExistence type="predicted"/>
<dbReference type="Gene3D" id="3.40.395.10">
    <property type="entry name" value="Adenoviral Proteinase, Chain A"/>
    <property type="match status" value="1"/>
</dbReference>
<gene>
    <name evidence="2" type="ORF">PEVE_00035826</name>
</gene>
<dbReference type="Proteomes" id="UP001159427">
    <property type="component" value="Unassembled WGS sequence"/>
</dbReference>
<feature type="compositionally biased region" description="Basic residues" evidence="1">
    <location>
        <begin position="249"/>
        <end position="273"/>
    </location>
</feature>
<accession>A0ABN8T2N7</accession>
<feature type="region of interest" description="Disordered" evidence="1">
    <location>
        <begin position="249"/>
        <end position="274"/>
    </location>
</feature>
<name>A0ABN8T2N7_9CNID</name>
<dbReference type="EMBL" id="CALNXI010005600">
    <property type="protein sequence ID" value="CAH3198116.1"/>
    <property type="molecule type" value="Genomic_DNA"/>
</dbReference>
<reference evidence="2 3" key="1">
    <citation type="submission" date="2022-05" db="EMBL/GenBank/DDBJ databases">
        <authorList>
            <consortium name="Genoscope - CEA"/>
            <person name="William W."/>
        </authorList>
    </citation>
    <scope>NUCLEOTIDE SEQUENCE [LARGE SCALE GENOMIC DNA]</scope>
</reference>
<organism evidence="2 3">
    <name type="scientific">Porites evermanni</name>
    <dbReference type="NCBI Taxonomy" id="104178"/>
    <lineage>
        <taxon>Eukaryota</taxon>
        <taxon>Metazoa</taxon>
        <taxon>Cnidaria</taxon>
        <taxon>Anthozoa</taxon>
        <taxon>Hexacorallia</taxon>
        <taxon>Scleractinia</taxon>
        <taxon>Fungiina</taxon>
        <taxon>Poritidae</taxon>
        <taxon>Porites</taxon>
    </lineage>
</organism>
<evidence type="ECO:0000313" key="3">
    <source>
        <dbReference type="Proteomes" id="UP001159427"/>
    </source>
</evidence>
<sequence>MTTYFEYDVKLTDGQKSKLASAIRNKSPLTLRLKHSQLRGSDELMLTKRQISKIKKSIANGTGSDIKISKTQIRRSVKHGGNLFSSLASLGAKVLPYAIKGVSKVVPALATGAATALGEIGLNKIFGKGITIPPQFFPMLPPLVREFTKSQINQINKAYQTGGRLVIKPTRKQIEGGFLGTLASIGIPMAISLVSKMFGSGLQVDRSESSNTANVYVPHPPPPPTHGEGYPYYPPPFIGTWNNPIGMGVKKKKTKSKGFRTARRGGTTTRKKQPIQLNPHSRHHFVIKPLSNFDLMEWVKRLGIKHFRGIYSRDRLPNKIKKECGIINLDDIQGPGTHWVCYRNIDGGSASPQNPPAAWSGVVEYFDPFGLIMPNEALKYFHTSGKRIVYSTDEIQNRSTVLCGYWCLYYLYERQRGSSILDVIHNPHFDNDNSDFIKAYFGG</sequence>
<evidence type="ECO:0000313" key="2">
    <source>
        <dbReference type="EMBL" id="CAH3198116.1"/>
    </source>
</evidence>
<protein>
    <submittedName>
        <fullName evidence="2">Uncharacterized protein</fullName>
    </submittedName>
</protein>
<keyword evidence="3" id="KW-1185">Reference proteome</keyword>